<evidence type="ECO:0000256" key="2">
    <source>
        <dbReference type="ARBA" id="ARBA00007928"/>
    </source>
</evidence>
<reference evidence="9 10" key="1">
    <citation type="submission" date="2023-07" db="EMBL/GenBank/DDBJ databases">
        <title>Sequencing the genomes of 1000 actinobacteria strains.</title>
        <authorList>
            <person name="Klenk H.-P."/>
        </authorList>
    </citation>
    <scope>NUCLEOTIDE SEQUENCE [LARGE SCALE GENOMIC DNA]</scope>
    <source>
        <strain evidence="9 10">DSM 41600</strain>
    </source>
</reference>
<comment type="subcellular location">
    <subcellularLocation>
        <location evidence="1">Cell membrane</location>
        <topology evidence="1">Multi-pass membrane protein</topology>
    </subcellularLocation>
</comment>
<dbReference type="PANTHER" id="PTHR30086:SF15">
    <property type="entry name" value="LEUCINE EFFLUX PROTEIN"/>
    <property type="match status" value="1"/>
</dbReference>
<evidence type="ECO:0000313" key="9">
    <source>
        <dbReference type="EMBL" id="MDP9609033.1"/>
    </source>
</evidence>
<feature type="transmembrane region" description="Helical" evidence="8">
    <location>
        <begin position="173"/>
        <end position="194"/>
    </location>
</feature>
<keyword evidence="3" id="KW-1003">Cell membrane</keyword>
<feature type="transmembrane region" description="Helical" evidence="8">
    <location>
        <begin position="206"/>
        <end position="231"/>
    </location>
</feature>
<gene>
    <name evidence="9" type="ORF">JOF35_001310</name>
</gene>
<dbReference type="Proteomes" id="UP001234880">
    <property type="component" value="Unassembled WGS sequence"/>
</dbReference>
<feature type="transmembrane region" description="Helical" evidence="8">
    <location>
        <begin position="45"/>
        <end position="66"/>
    </location>
</feature>
<evidence type="ECO:0000256" key="1">
    <source>
        <dbReference type="ARBA" id="ARBA00004651"/>
    </source>
</evidence>
<evidence type="ECO:0000256" key="3">
    <source>
        <dbReference type="ARBA" id="ARBA00022475"/>
    </source>
</evidence>
<keyword evidence="5 8" id="KW-1133">Transmembrane helix</keyword>
<organism evidence="9 10">
    <name type="scientific">Streptomyces demainii</name>
    <dbReference type="NCBI Taxonomy" id="588122"/>
    <lineage>
        <taxon>Bacteria</taxon>
        <taxon>Bacillati</taxon>
        <taxon>Actinomycetota</taxon>
        <taxon>Actinomycetes</taxon>
        <taxon>Kitasatosporales</taxon>
        <taxon>Streptomycetaceae</taxon>
        <taxon>Streptomyces</taxon>
    </lineage>
</organism>
<dbReference type="RefSeq" id="WP_062010743.1">
    <property type="nucleotide sequence ID" value="NZ_JAURUE010000001.1"/>
</dbReference>
<feature type="transmembrane region" description="Helical" evidence="8">
    <location>
        <begin position="12"/>
        <end position="33"/>
    </location>
</feature>
<feature type="region of interest" description="Disordered" evidence="7">
    <location>
        <begin position="110"/>
        <end position="166"/>
    </location>
</feature>
<feature type="compositionally biased region" description="Low complexity" evidence="7">
    <location>
        <begin position="110"/>
        <end position="156"/>
    </location>
</feature>
<evidence type="ECO:0000256" key="7">
    <source>
        <dbReference type="SAM" id="MobiDB-lite"/>
    </source>
</evidence>
<dbReference type="EMBL" id="JAURUE010000001">
    <property type="protein sequence ID" value="MDP9609033.1"/>
    <property type="molecule type" value="Genomic_DNA"/>
</dbReference>
<protein>
    <submittedName>
        <fullName evidence="9">Leucine efflux protein</fullName>
    </submittedName>
</protein>
<feature type="transmembrane region" description="Helical" evidence="8">
    <location>
        <begin position="72"/>
        <end position="92"/>
    </location>
</feature>
<evidence type="ECO:0000256" key="8">
    <source>
        <dbReference type="SAM" id="Phobius"/>
    </source>
</evidence>
<keyword evidence="6 8" id="KW-0472">Membrane</keyword>
<sequence length="266" mass="27080">MLGITDLSTYLAGLALIILLPGPNTLYVVSVAARRGPRTGYRAAAGVLCGDAVLMALSAGGVASLLHASPALFAVVKFAGAGYLTWLAVGMLRGARALWRRRAANPGAARSAGAAADTRMTDGAADSATGSAMGSAAGSAMGSSMGSSMDESAGSAEGPGAGSAEGERPYRRALVISLLNPKAILFFISFFVQFVDPHYAHPALSFVALGAWAQLFSITYLSVLIFSGTYLAATLRRRRRLRAGLSAVAGTAFLGFAAKLSLSSAG</sequence>
<keyword evidence="10" id="KW-1185">Reference proteome</keyword>
<comment type="caution">
    <text evidence="9">The sequence shown here is derived from an EMBL/GenBank/DDBJ whole genome shotgun (WGS) entry which is preliminary data.</text>
</comment>
<dbReference type="InterPro" id="IPR001123">
    <property type="entry name" value="LeuE-type"/>
</dbReference>
<keyword evidence="4 8" id="KW-0812">Transmembrane</keyword>
<dbReference type="PANTHER" id="PTHR30086">
    <property type="entry name" value="ARGININE EXPORTER PROTEIN ARGO"/>
    <property type="match status" value="1"/>
</dbReference>
<evidence type="ECO:0000256" key="4">
    <source>
        <dbReference type="ARBA" id="ARBA00022692"/>
    </source>
</evidence>
<comment type="similarity">
    <text evidence="2">Belongs to the Rht family.</text>
</comment>
<evidence type="ECO:0000256" key="5">
    <source>
        <dbReference type="ARBA" id="ARBA00022989"/>
    </source>
</evidence>
<proteinExistence type="inferred from homology"/>
<evidence type="ECO:0000313" key="10">
    <source>
        <dbReference type="Proteomes" id="UP001234880"/>
    </source>
</evidence>
<name>A0ABT9KKS7_9ACTN</name>
<accession>A0ABT9KKS7</accession>
<evidence type="ECO:0000256" key="6">
    <source>
        <dbReference type="ARBA" id="ARBA00023136"/>
    </source>
</evidence>
<dbReference type="Pfam" id="PF01810">
    <property type="entry name" value="LysE"/>
    <property type="match status" value="1"/>
</dbReference>